<sequence>MGRGPKFSFPLPGRSKREKEKERNKLDNDNTLSTPSISLSQAPEWSPRPDSNHSYSKAERLLGTTGLSYRPSSRSQTSPLPSPGYMTITVSESSFGSDFTDRASTAAVEDNAYHSGTRLGMVGRPSSNILGSVYNEDGRRPSNGSTVSRQVHPKGSNSTLRSYYDAQTSPLAISQQTSASAVRDMALRKGKPPVVNGQSQDGFDSRHLSPNALYDTKKQPRKSKPARLDLSKLFPKPRANGDPGNMGALLSPSKLVNSPSAMSTTSEYFPRPMTREPTPTLDGPVKLTKTAKRQQASSSPQPQRSSSPVRKFKRDTYDSAKINVRRPPRGVQHWFDALGEDSDEDLDEDRPSVVVPKPVHPHGYRPPPRTSSLGKLLQDAATPPHQNLHPQYPGSRKESAGPNPFASHSLNSPSQYSMQSQASLSSSRTKESAFSKSNLQDSSVLSMSSSEDEGEPEKPTSRQFVVRDSIDDVDDEIIIGKAQAFEVRPRNHGRRPSEGKLSVLSTSTNAQTIEVMYSPEQTFSPSPAFASKYSSRRSSHVRQPSVIHEHEQPRPATSSARPKSPSATSVLSARTSKSEPRSADGHKLMEVTAEEEALLEMMRKKRAAMAKHSFVEGYKTAIKLEETRQRTPPEGVDPRTSAFLAAESPSGSPARIANVAPRHSAARPMSPFLLSPSTRGRTAKSGQDLDVGTSILRDSSSCESYRAPAPTSERRPSPSGLSRQLSPSAFSPLDMFPFPGAPTPTEASIASPTTTDHASPLPSPVTPGLRHGEADVNVKVATSEPSCDGIDDVAVAETGVIEPPSGSIMKSGEQRNSQMVIHQRRRTASSGADVSFSPPILESPTLPRKTKSALLLNSLYAVAPNDPAPDPRTALPPPNTVLPTIPPKSSRRSVNLSVNTLGGARSRQSSFGSSRTSRTSSPALAGPGDRRSRVSSSVSRGNSINSVKRESSAVGTSSTRCSVSEDVLAAWGNLGGWRDIGGERY</sequence>
<feature type="compositionally biased region" description="Polar residues" evidence="1">
    <location>
        <begin position="254"/>
        <end position="267"/>
    </location>
</feature>
<feature type="compositionally biased region" description="Low complexity" evidence="1">
    <location>
        <begin position="905"/>
        <end position="921"/>
    </location>
</feature>
<feature type="region of interest" description="Disordered" evidence="1">
    <location>
        <begin position="516"/>
        <end position="589"/>
    </location>
</feature>
<feature type="compositionally biased region" description="Pro residues" evidence="1">
    <location>
        <begin position="867"/>
        <end position="886"/>
    </location>
</feature>
<feature type="compositionally biased region" description="Polar residues" evidence="1">
    <location>
        <begin position="719"/>
        <end position="729"/>
    </location>
</feature>
<feature type="compositionally biased region" description="Acidic residues" evidence="1">
    <location>
        <begin position="338"/>
        <end position="348"/>
    </location>
</feature>
<keyword evidence="3" id="KW-1185">Reference proteome</keyword>
<feature type="compositionally biased region" description="Basic and acidic residues" evidence="1">
    <location>
        <begin position="15"/>
        <end position="28"/>
    </location>
</feature>
<evidence type="ECO:0000313" key="2">
    <source>
        <dbReference type="EMBL" id="KAF1998308.1"/>
    </source>
</evidence>
<evidence type="ECO:0000313" key="3">
    <source>
        <dbReference type="Proteomes" id="UP000799779"/>
    </source>
</evidence>
<protein>
    <submittedName>
        <fullName evidence="2">Uncharacterized protein</fullName>
    </submittedName>
</protein>
<feature type="compositionally biased region" description="Polar residues" evidence="1">
    <location>
        <begin position="745"/>
        <end position="757"/>
    </location>
</feature>
<evidence type="ECO:0000256" key="1">
    <source>
        <dbReference type="SAM" id="MobiDB-lite"/>
    </source>
</evidence>
<organism evidence="2 3">
    <name type="scientific">Amniculicola lignicola CBS 123094</name>
    <dbReference type="NCBI Taxonomy" id="1392246"/>
    <lineage>
        <taxon>Eukaryota</taxon>
        <taxon>Fungi</taxon>
        <taxon>Dikarya</taxon>
        <taxon>Ascomycota</taxon>
        <taxon>Pezizomycotina</taxon>
        <taxon>Dothideomycetes</taxon>
        <taxon>Pleosporomycetidae</taxon>
        <taxon>Pleosporales</taxon>
        <taxon>Amniculicolaceae</taxon>
        <taxon>Amniculicola</taxon>
    </lineage>
</organism>
<reference evidence="2" key="1">
    <citation type="journal article" date="2020" name="Stud. Mycol.">
        <title>101 Dothideomycetes genomes: a test case for predicting lifestyles and emergence of pathogens.</title>
        <authorList>
            <person name="Haridas S."/>
            <person name="Albert R."/>
            <person name="Binder M."/>
            <person name="Bloem J."/>
            <person name="Labutti K."/>
            <person name="Salamov A."/>
            <person name="Andreopoulos B."/>
            <person name="Baker S."/>
            <person name="Barry K."/>
            <person name="Bills G."/>
            <person name="Bluhm B."/>
            <person name="Cannon C."/>
            <person name="Castanera R."/>
            <person name="Culley D."/>
            <person name="Daum C."/>
            <person name="Ezra D."/>
            <person name="Gonzalez J."/>
            <person name="Henrissat B."/>
            <person name="Kuo A."/>
            <person name="Liang C."/>
            <person name="Lipzen A."/>
            <person name="Lutzoni F."/>
            <person name="Magnuson J."/>
            <person name="Mondo S."/>
            <person name="Nolan M."/>
            <person name="Ohm R."/>
            <person name="Pangilinan J."/>
            <person name="Park H.-J."/>
            <person name="Ramirez L."/>
            <person name="Alfaro M."/>
            <person name="Sun H."/>
            <person name="Tritt A."/>
            <person name="Yoshinaga Y."/>
            <person name="Zwiers L.-H."/>
            <person name="Turgeon B."/>
            <person name="Goodwin S."/>
            <person name="Spatafora J."/>
            <person name="Crous P."/>
            <person name="Grigoriev I."/>
        </authorList>
    </citation>
    <scope>NUCLEOTIDE SEQUENCE</scope>
    <source>
        <strain evidence="2">CBS 123094</strain>
    </source>
</reference>
<feature type="region of interest" description="Disordered" evidence="1">
    <location>
        <begin position="625"/>
        <end position="768"/>
    </location>
</feature>
<dbReference type="EMBL" id="ML977605">
    <property type="protein sequence ID" value="KAF1998308.1"/>
    <property type="molecule type" value="Genomic_DNA"/>
</dbReference>
<proteinExistence type="predicted"/>
<feature type="compositionally biased region" description="Polar residues" evidence="1">
    <location>
        <begin position="65"/>
        <end position="79"/>
    </location>
</feature>
<feature type="compositionally biased region" description="Low complexity" evidence="1">
    <location>
        <begin position="293"/>
        <end position="309"/>
    </location>
</feature>
<gene>
    <name evidence="2" type="ORF">P154DRAFT_524218</name>
</gene>
<name>A0A6A5WAZ6_9PLEO</name>
<feature type="region of interest" description="Disordered" evidence="1">
    <location>
        <begin position="1"/>
        <end position="86"/>
    </location>
</feature>
<dbReference type="OrthoDB" id="5244050at2759"/>
<feature type="region of interest" description="Disordered" evidence="1">
    <location>
        <begin position="111"/>
        <end position="472"/>
    </location>
</feature>
<dbReference type="AlphaFoldDB" id="A0A6A5WAZ6"/>
<feature type="region of interest" description="Disordered" evidence="1">
    <location>
        <begin position="867"/>
        <end position="959"/>
    </location>
</feature>
<feature type="compositionally biased region" description="Polar residues" evidence="1">
    <location>
        <begin position="555"/>
        <end position="575"/>
    </location>
</feature>
<feature type="compositionally biased region" description="Polar residues" evidence="1">
    <location>
        <begin position="142"/>
        <end position="180"/>
    </location>
</feature>
<feature type="compositionally biased region" description="Basic and acidic residues" evidence="1">
    <location>
        <begin position="576"/>
        <end position="589"/>
    </location>
</feature>
<accession>A0A6A5WAZ6</accession>
<feature type="compositionally biased region" description="Low complexity" evidence="1">
    <location>
        <begin position="437"/>
        <end position="449"/>
    </location>
</feature>
<dbReference type="Proteomes" id="UP000799779">
    <property type="component" value="Unassembled WGS sequence"/>
</dbReference>
<feature type="compositionally biased region" description="Polar residues" evidence="1">
    <location>
        <begin position="29"/>
        <end position="43"/>
    </location>
</feature>
<feature type="compositionally biased region" description="Low complexity" evidence="1">
    <location>
        <begin position="414"/>
        <end position="427"/>
    </location>
</feature>